<dbReference type="InterPro" id="IPR036388">
    <property type="entry name" value="WH-like_DNA-bd_sf"/>
</dbReference>
<dbReference type="Pfam" id="PF25212">
    <property type="entry name" value="HVO_A0114"/>
    <property type="match status" value="1"/>
</dbReference>
<dbReference type="InterPro" id="IPR036390">
    <property type="entry name" value="WH_DNA-bd_sf"/>
</dbReference>
<protein>
    <submittedName>
        <fullName evidence="1">MarR family transcriptional regulator</fullName>
    </submittedName>
</protein>
<gene>
    <name evidence="1" type="ORF">IPJ48_10590</name>
</gene>
<evidence type="ECO:0000313" key="1">
    <source>
        <dbReference type="EMBL" id="MBK7423501.1"/>
    </source>
</evidence>
<reference evidence="1" key="1">
    <citation type="submission" date="2020-10" db="EMBL/GenBank/DDBJ databases">
        <title>Connecting structure to function with the recovery of over 1000 high-quality activated sludge metagenome-assembled genomes encoding full-length rRNA genes using long-read sequencing.</title>
        <authorList>
            <person name="Singleton C.M."/>
            <person name="Petriglieri F."/>
            <person name="Kristensen J.M."/>
            <person name="Kirkegaard R.H."/>
            <person name="Michaelsen T.Y."/>
            <person name="Andersen M.H."/>
            <person name="Karst S.M."/>
            <person name="Dueholm M.S."/>
            <person name="Nielsen P.H."/>
            <person name="Albertsen M."/>
        </authorList>
    </citation>
    <scope>NUCLEOTIDE SEQUENCE</scope>
    <source>
        <strain evidence="1">EsbW_18-Q3-R4-48_MAXAC.044</strain>
    </source>
</reference>
<proteinExistence type="predicted"/>
<accession>A0A9D7FEU6</accession>
<sequence length="120" mass="13486">MRTVIKIEGPADFFKRGKLVAKLADQGKTISREHIISFEDPEDMARLITTAKLALFREVRRSAGSITELAERLHRDRSAVKRDIDDLEKAGLIEVQDIPLSGHGRKKEVRAIAEQVLLAI</sequence>
<organism evidence="1 2">
    <name type="scientific">Candidatus Propionivibrio dominans</name>
    <dbReference type="NCBI Taxonomy" id="2954373"/>
    <lineage>
        <taxon>Bacteria</taxon>
        <taxon>Pseudomonadati</taxon>
        <taxon>Pseudomonadota</taxon>
        <taxon>Betaproteobacteria</taxon>
        <taxon>Rhodocyclales</taxon>
        <taxon>Rhodocyclaceae</taxon>
        <taxon>Propionivibrio</taxon>
    </lineage>
</organism>
<dbReference type="SUPFAM" id="SSF46785">
    <property type="entry name" value="Winged helix' DNA-binding domain"/>
    <property type="match status" value="1"/>
</dbReference>
<name>A0A9D7FEU6_9RHOO</name>
<dbReference type="AlphaFoldDB" id="A0A9D7FEU6"/>
<comment type="caution">
    <text evidence="1">The sequence shown here is derived from an EMBL/GenBank/DDBJ whole genome shotgun (WGS) entry which is preliminary data.</text>
</comment>
<dbReference type="EMBL" id="JADJNC010000015">
    <property type="protein sequence ID" value="MBK7423501.1"/>
    <property type="molecule type" value="Genomic_DNA"/>
</dbReference>
<evidence type="ECO:0000313" key="2">
    <source>
        <dbReference type="Proteomes" id="UP000886602"/>
    </source>
</evidence>
<dbReference type="Gene3D" id="1.10.10.10">
    <property type="entry name" value="Winged helix-like DNA-binding domain superfamily/Winged helix DNA-binding domain"/>
    <property type="match status" value="1"/>
</dbReference>
<dbReference type="Proteomes" id="UP000886602">
    <property type="component" value="Unassembled WGS sequence"/>
</dbReference>